<dbReference type="Proteomes" id="UP001432027">
    <property type="component" value="Unassembled WGS sequence"/>
</dbReference>
<evidence type="ECO:0000256" key="1">
    <source>
        <dbReference type="SAM" id="MobiDB-lite"/>
    </source>
</evidence>
<dbReference type="EMBL" id="BTSX01000002">
    <property type="protein sequence ID" value="GMS83948.1"/>
    <property type="molecule type" value="Genomic_DNA"/>
</dbReference>
<dbReference type="PROSITE" id="PS00028">
    <property type="entry name" value="ZINC_FINGER_C2H2_1"/>
    <property type="match status" value="1"/>
</dbReference>
<protein>
    <recommendedName>
        <fullName evidence="2">C2H2-type domain-containing protein</fullName>
    </recommendedName>
</protein>
<dbReference type="InterPro" id="IPR013087">
    <property type="entry name" value="Znf_C2H2_type"/>
</dbReference>
<dbReference type="PANTHER" id="PTHR33936">
    <property type="entry name" value="PROTEIN CBG17840"/>
    <property type="match status" value="1"/>
</dbReference>
<dbReference type="SMART" id="SM00355">
    <property type="entry name" value="ZnF_C2H2"/>
    <property type="match status" value="2"/>
</dbReference>
<gene>
    <name evidence="3" type="ORF">PENTCL1PPCAC_6123</name>
</gene>
<feature type="compositionally biased region" description="Basic and acidic residues" evidence="1">
    <location>
        <begin position="412"/>
        <end position="423"/>
    </location>
</feature>
<sequence length="443" mass="51267">MAHVKSVRGADVSGRILTSEIYAGPRPKMIRPPRRVFFKCPEPSCGYEHAQWSMVGQHLFHHHGYSQDTIDLEECEQRKNRRNKNWLKKKLPAMEVSETFIDEDGNELEEEENRENDMKPSPIVLEARRKLLPRYLPKEGCICPISECSDILPTRVDLVKHARAVHLHHPTAVGNFDIRTELFENEDDFKDWKARLESDFGMYYACESTGRQGDCKNYFFVCHRSGRVVRRMRQLRERRLADRIAAAEATNNPLPSPKKRNKIVKNQEYCTAFMRARRDQLGRIHVAYSTSHIGHDQDASMLPLTPPMKKLIYDRIVAEHHNSSMSLIASRIRDEYNDESSRLHYVSMADVIEVVRMERKRLAQVGGAEADNALDIFKNTLKKGRRKMGEELLSNGERHKPPRHGGVGLGGRRREREEMEMDSKANLLDFSHPIKLDDDDDDD</sequence>
<dbReference type="AlphaFoldDB" id="A0AAV5SPA5"/>
<dbReference type="InterPro" id="IPR052797">
    <property type="entry name" value="RegFact_GeneExpr_CellDeath"/>
</dbReference>
<evidence type="ECO:0000313" key="3">
    <source>
        <dbReference type="EMBL" id="GMS83948.1"/>
    </source>
</evidence>
<comment type="caution">
    <text evidence="3">The sequence shown here is derived from an EMBL/GenBank/DDBJ whole genome shotgun (WGS) entry which is preliminary data.</text>
</comment>
<name>A0AAV5SPA5_9BILA</name>
<evidence type="ECO:0000313" key="4">
    <source>
        <dbReference type="Proteomes" id="UP001432027"/>
    </source>
</evidence>
<dbReference type="PANTHER" id="PTHR33936:SF24">
    <property type="entry name" value="C2H2-TYPE DOMAIN-CONTAINING PROTEIN"/>
    <property type="match status" value="1"/>
</dbReference>
<reference evidence="3" key="1">
    <citation type="submission" date="2023-10" db="EMBL/GenBank/DDBJ databases">
        <title>Genome assembly of Pristionchus species.</title>
        <authorList>
            <person name="Yoshida K."/>
            <person name="Sommer R.J."/>
        </authorList>
    </citation>
    <scope>NUCLEOTIDE SEQUENCE</scope>
    <source>
        <strain evidence="3">RS0144</strain>
    </source>
</reference>
<feature type="domain" description="C2H2-type" evidence="2">
    <location>
        <begin position="143"/>
        <end position="166"/>
    </location>
</feature>
<feature type="non-terminal residue" evidence="3">
    <location>
        <position position="443"/>
    </location>
</feature>
<accession>A0AAV5SPA5</accession>
<feature type="region of interest" description="Disordered" evidence="1">
    <location>
        <begin position="392"/>
        <end position="443"/>
    </location>
</feature>
<proteinExistence type="predicted"/>
<keyword evidence="4" id="KW-1185">Reference proteome</keyword>
<organism evidence="3 4">
    <name type="scientific">Pristionchus entomophagus</name>
    <dbReference type="NCBI Taxonomy" id="358040"/>
    <lineage>
        <taxon>Eukaryota</taxon>
        <taxon>Metazoa</taxon>
        <taxon>Ecdysozoa</taxon>
        <taxon>Nematoda</taxon>
        <taxon>Chromadorea</taxon>
        <taxon>Rhabditida</taxon>
        <taxon>Rhabditina</taxon>
        <taxon>Diplogasteromorpha</taxon>
        <taxon>Diplogasteroidea</taxon>
        <taxon>Neodiplogasteridae</taxon>
        <taxon>Pristionchus</taxon>
    </lineage>
</organism>
<evidence type="ECO:0000259" key="2">
    <source>
        <dbReference type="PROSITE" id="PS00028"/>
    </source>
</evidence>